<dbReference type="EMBL" id="JAANBB010000053">
    <property type="protein sequence ID" value="KAF7552943.1"/>
    <property type="molecule type" value="Genomic_DNA"/>
</dbReference>
<dbReference type="Gene3D" id="3.30.420.40">
    <property type="match status" value="2"/>
</dbReference>
<keyword evidence="5 6" id="KW-0067">ATP-binding</keyword>
<dbReference type="Proteomes" id="UP000722485">
    <property type="component" value="Unassembled WGS sequence"/>
</dbReference>
<keyword evidence="6" id="KW-0324">Glycolysis</keyword>
<dbReference type="GO" id="GO:0005536">
    <property type="term" value="F:D-glucose binding"/>
    <property type="evidence" value="ECO:0007669"/>
    <property type="project" value="InterPro"/>
</dbReference>
<dbReference type="GO" id="GO:0005524">
    <property type="term" value="F:ATP binding"/>
    <property type="evidence" value="ECO:0007669"/>
    <property type="project" value="UniProtKB-UniRule"/>
</dbReference>
<evidence type="ECO:0000256" key="1">
    <source>
        <dbReference type="ARBA" id="ARBA00009225"/>
    </source>
</evidence>
<dbReference type="Gene3D" id="3.40.367.20">
    <property type="match status" value="2"/>
</dbReference>
<dbReference type="InterPro" id="IPR043129">
    <property type="entry name" value="ATPase_NBD"/>
</dbReference>
<evidence type="ECO:0000259" key="8">
    <source>
        <dbReference type="Pfam" id="PF03727"/>
    </source>
</evidence>
<dbReference type="InterPro" id="IPR001312">
    <property type="entry name" value="Hexokinase"/>
</dbReference>
<proteinExistence type="inferred from homology"/>
<dbReference type="Pfam" id="PF03727">
    <property type="entry name" value="Hexokinase_2"/>
    <property type="match status" value="1"/>
</dbReference>
<dbReference type="EC" id="2.7.1.-" evidence="6"/>
<evidence type="ECO:0000313" key="9">
    <source>
        <dbReference type="EMBL" id="KAF7552943.1"/>
    </source>
</evidence>
<evidence type="ECO:0000256" key="5">
    <source>
        <dbReference type="ARBA" id="ARBA00022840"/>
    </source>
</evidence>
<comment type="similarity">
    <text evidence="1 6">Belongs to the hexokinase family.</text>
</comment>
<evidence type="ECO:0000256" key="2">
    <source>
        <dbReference type="ARBA" id="ARBA00022679"/>
    </source>
</evidence>
<evidence type="ECO:0000256" key="6">
    <source>
        <dbReference type="RuleBase" id="RU362007"/>
    </source>
</evidence>
<dbReference type="InterPro" id="IPR022673">
    <property type="entry name" value="Hexokinase_C"/>
</dbReference>
<feature type="domain" description="Hexokinase N-terminal" evidence="7">
    <location>
        <begin position="80"/>
        <end position="150"/>
    </location>
</feature>
<dbReference type="OrthoDB" id="419537at2759"/>
<keyword evidence="3 6" id="KW-0547">Nucleotide-binding</keyword>
<dbReference type="AlphaFoldDB" id="A0A9P5HEU0"/>
<evidence type="ECO:0000256" key="4">
    <source>
        <dbReference type="ARBA" id="ARBA00022777"/>
    </source>
</evidence>
<keyword evidence="4 6" id="KW-0418">Kinase</keyword>
<dbReference type="PANTHER" id="PTHR19443">
    <property type="entry name" value="HEXOKINASE"/>
    <property type="match status" value="1"/>
</dbReference>
<evidence type="ECO:0000256" key="3">
    <source>
        <dbReference type="ARBA" id="ARBA00022741"/>
    </source>
</evidence>
<protein>
    <recommendedName>
        <fullName evidence="6">Phosphotransferase</fullName>
        <ecNumber evidence="6">2.7.1.-</ecNumber>
    </recommendedName>
</protein>
<feature type="domain" description="Hexokinase C-terminal" evidence="8">
    <location>
        <begin position="160"/>
        <end position="283"/>
    </location>
</feature>
<dbReference type="PROSITE" id="PS51748">
    <property type="entry name" value="HEXOKINASE_2"/>
    <property type="match status" value="1"/>
</dbReference>
<dbReference type="PANTHER" id="PTHR19443:SF30">
    <property type="entry name" value="GLUCOKINASE-1-RELATED"/>
    <property type="match status" value="1"/>
</dbReference>
<dbReference type="GO" id="GO:0001678">
    <property type="term" value="P:intracellular glucose homeostasis"/>
    <property type="evidence" value="ECO:0007669"/>
    <property type="project" value="InterPro"/>
</dbReference>
<dbReference type="GO" id="GO:0008865">
    <property type="term" value="F:fructokinase activity"/>
    <property type="evidence" value="ECO:0007669"/>
    <property type="project" value="TreeGrafter"/>
</dbReference>
<dbReference type="PRINTS" id="PR00475">
    <property type="entry name" value="HEXOKINASE"/>
</dbReference>
<accession>A0A9P5HEU0</accession>
<evidence type="ECO:0000313" key="10">
    <source>
        <dbReference type="Proteomes" id="UP000722485"/>
    </source>
</evidence>
<reference evidence="9" key="1">
    <citation type="submission" date="2020-03" db="EMBL/GenBank/DDBJ databases">
        <title>Draft Genome Sequence of Cylindrodendrum hubeiense.</title>
        <authorList>
            <person name="Buettner E."/>
            <person name="Kellner H."/>
        </authorList>
    </citation>
    <scope>NUCLEOTIDE SEQUENCE</scope>
    <source>
        <strain evidence="9">IHI 201604</strain>
    </source>
</reference>
<sequence>MSQATSSPHGLLARAEQIAGEFELNSEDVAKIARHFVQHMKDGLQRHGATQMPSFVTTMPSGAEKGLFLAVDLGGTNCRLKLGFTFSFTYENESLSRGTMIQWDKGWDIPDAIGRDPCEMLQTAIDDLALSVHVSALASDSVGTLMARAYTSTNDSNTLIGAIFGTGTNAAYVEKMPNVAKLQNRPEFQDHGPESIMIINTEWGAFDEDMEVLPNTLYDNLLDESSANQKGQMLEKRISGLYLGELLRLVICQLMEAKLLDMTVDKDSPLMSPHGIDNEDIIDIGVDGSLFEFYPTFEEDIRGALRDIPEIGPEGEKRISMGLARDGSGVGAALVAQSIE</sequence>
<dbReference type="GO" id="GO:0005739">
    <property type="term" value="C:mitochondrion"/>
    <property type="evidence" value="ECO:0007669"/>
    <property type="project" value="TreeGrafter"/>
</dbReference>
<dbReference type="SUPFAM" id="SSF53067">
    <property type="entry name" value="Actin-like ATPase domain"/>
    <property type="match status" value="2"/>
</dbReference>
<dbReference type="GO" id="GO:0004340">
    <property type="term" value="F:glucokinase activity"/>
    <property type="evidence" value="ECO:0007669"/>
    <property type="project" value="TreeGrafter"/>
</dbReference>
<dbReference type="GO" id="GO:0006096">
    <property type="term" value="P:glycolytic process"/>
    <property type="evidence" value="ECO:0007669"/>
    <property type="project" value="UniProtKB-KW"/>
</dbReference>
<dbReference type="InterPro" id="IPR022672">
    <property type="entry name" value="Hexokinase_N"/>
</dbReference>
<gene>
    <name evidence="9" type="ORF">G7Z17_g3969</name>
</gene>
<dbReference type="GO" id="GO:0005829">
    <property type="term" value="C:cytosol"/>
    <property type="evidence" value="ECO:0007669"/>
    <property type="project" value="TreeGrafter"/>
</dbReference>
<organism evidence="9 10">
    <name type="scientific">Cylindrodendrum hubeiense</name>
    <dbReference type="NCBI Taxonomy" id="595255"/>
    <lineage>
        <taxon>Eukaryota</taxon>
        <taxon>Fungi</taxon>
        <taxon>Dikarya</taxon>
        <taxon>Ascomycota</taxon>
        <taxon>Pezizomycotina</taxon>
        <taxon>Sordariomycetes</taxon>
        <taxon>Hypocreomycetidae</taxon>
        <taxon>Hypocreales</taxon>
        <taxon>Nectriaceae</taxon>
        <taxon>Cylindrodendrum</taxon>
    </lineage>
</organism>
<evidence type="ECO:0000259" key="7">
    <source>
        <dbReference type="Pfam" id="PF00349"/>
    </source>
</evidence>
<keyword evidence="10" id="KW-1185">Reference proteome</keyword>
<keyword evidence="2 6" id="KW-0808">Transferase</keyword>
<name>A0A9P5HEU0_9HYPO</name>
<comment type="caution">
    <text evidence="9">The sequence shown here is derived from an EMBL/GenBank/DDBJ whole genome shotgun (WGS) entry which is preliminary data.</text>
</comment>
<dbReference type="GO" id="GO:0006006">
    <property type="term" value="P:glucose metabolic process"/>
    <property type="evidence" value="ECO:0007669"/>
    <property type="project" value="TreeGrafter"/>
</dbReference>
<dbReference type="Pfam" id="PF00349">
    <property type="entry name" value="Hexokinase_1"/>
    <property type="match status" value="1"/>
</dbReference>